<gene>
    <name evidence="1" type="ORF">Pyn_03264</name>
</gene>
<evidence type="ECO:0000313" key="1">
    <source>
        <dbReference type="EMBL" id="PQQ18601.1"/>
    </source>
</evidence>
<dbReference type="AlphaFoldDB" id="A0A314ZNZ4"/>
<proteinExistence type="predicted"/>
<accession>A0A314ZNZ4</accession>
<organism evidence="1 2">
    <name type="scientific">Prunus yedoensis var. nudiflora</name>
    <dbReference type="NCBI Taxonomy" id="2094558"/>
    <lineage>
        <taxon>Eukaryota</taxon>
        <taxon>Viridiplantae</taxon>
        <taxon>Streptophyta</taxon>
        <taxon>Embryophyta</taxon>
        <taxon>Tracheophyta</taxon>
        <taxon>Spermatophyta</taxon>
        <taxon>Magnoliopsida</taxon>
        <taxon>eudicotyledons</taxon>
        <taxon>Gunneridae</taxon>
        <taxon>Pentapetalae</taxon>
        <taxon>rosids</taxon>
        <taxon>fabids</taxon>
        <taxon>Rosales</taxon>
        <taxon>Rosaceae</taxon>
        <taxon>Amygdaloideae</taxon>
        <taxon>Amygdaleae</taxon>
        <taxon>Prunus</taxon>
    </lineage>
</organism>
<keyword evidence="2" id="KW-1185">Reference proteome</keyword>
<dbReference type="EMBL" id="PJQY01000104">
    <property type="protein sequence ID" value="PQQ18601.1"/>
    <property type="molecule type" value="Genomic_DNA"/>
</dbReference>
<protein>
    <submittedName>
        <fullName evidence="1">Uncharacterized protein</fullName>
    </submittedName>
</protein>
<evidence type="ECO:0000313" key="2">
    <source>
        <dbReference type="Proteomes" id="UP000250321"/>
    </source>
</evidence>
<reference evidence="1 2" key="1">
    <citation type="submission" date="2018-02" db="EMBL/GenBank/DDBJ databases">
        <title>Draft genome of wild Prunus yedoensis var. nudiflora.</title>
        <authorList>
            <person name="Baek S."/>
            <person name="Kim J.-H."/>
            <person name="Choi K."/>
            <person name="Kim G.-B."/>
            <person name="Cho A."/>
            <person name="Jang H."/>
            <person name="Shin C.-H."/>
            <person name="Yu H.-J."/>
            <person name="Mun J.-H."/>
        </authorList>
    </citation>
    <scope>NUCLEOTIDE SEQUENCE [LARGE SCALE GENOMIC DNA]</scope>
    <source>
        <strain evidence="2">cv. Jeju island</strain>
        <tissue evidence="1">Leaf</tissue>
    </source>
</reference>
<comment type="caution">
    <text evidence="1">The sequence shown here is derived from an EMBL/GenBank/DDBJ whole genome shotgun (WGS) entry which is preliminary data.</text>
</comment>
<sequence>MGPGNWYCRSSRLTICKRELSSVIVLNLSCILMSDMNQRCITGMCLDDQEKGGEEWGVGMPSKYRKTYLFLR</sequence>
<name>A0A314ZNZ4_PRUYE</name>
<dbReference type="Proteomes" id="UP000250321">
    <property type="component" value="Unassembled WGS sequence"/>
</dbReference>